<dbReference type="EMBL" id="LAZR01060877">
    <property type="protein sequence ID" value="KKK64759.1"/>
    <property type="molecule type" value="Genomic_DNA"/>
</dbReference>
<accession>A0A0F8ZE42</accession>
<gene>
    <name evidence="1" type="ORF">LCGC14_2980960</name>
</gene>
<protein>
    <submittedName>
        <fullName evidence="1">Uncharacterized protein</fullName>
    </submittedName>
</protein>
<reference evidence="1" key="1">
    <citation type="journal article" date="2015" name="Nature">
        <title>Complex archaea that bridge the gap between prokaryotes and eukaryotes.</title>
        <authorList>
            <person name="Spang A."/>
            <person name="Saw J.H."/>
            <person name="Jorgensen S.L."/>
            <person name="Zaremba-Niedzwiedzka K."/>
            <person name="Martijn J."/>
            <person name="Lind A.E."/>
            <person name="van Eijk R."/>
            <person name="Schleper C."/>
            <person name="Guy L."/>
            <person name="Ettema T.J."/>
        </authorList>
    </citation>
    <scope>NUCLEOTIDE SEQUENCE</scope>
</reference>
<proteinExistence type="predicted"/>
<sequence>MKDQIAKRILAIENEIKGVQDANQMLLGAVMNNNLVMARKEETLKELKALLTEPEKPESDA</sequence>
<evidence type="ECO:0000313" key="1">
    <source>
        <dbReference type="EMBL" id="KKK64759.1"/>
    </source>
</evidence>
<name>A0A0F8ZE42_9ZZZZ</name>
<dbReference type="AlphaFoldDB" id="A0A0F8ZE42"/>
<comment type="caution">
    <text evidence="1">The sequence shown here is derived from an EMBL/GenBank/DDBJ whole genome shotgun (WGS) entry which is preliminary data.</text>
</comment>
<organism evidence="1">
    <name type="scientific">marine sediment metagenome</name>
    <dbReference type="NCBI Taxonomy" id="412755"/>
    <lineage>
        <taxon>unclassified sequences</taxon>
        <taxon>metagenomes</taxon>
        <taxon>ecological metagenomes</taxon>
    </lineage>
</organism>